<keyword evidence="10" id="KW-1185">Reference proteome</keyword>
<evidence type="ECO:0000256" key="2">
    <source>
        <dbReference type="ARBA" id="ARBA00022692"/>
    </source>
</evidence>
<dbReference type="InterPro" id="IPR017871">
    <property type="entry name" value="ABC_transporter-like_CS"/>
</dbReference>
<comment type="caution">
    <text evidence="9">The sequence shown here is derived from an EMBL/GenBank/DDBJ whole genome shotgun (WGS) entry which is preliminary data.</text>
</comment>
<dbReference type="SUPFAM" id="SSF90123">
    <property type="entry name" value="ABC transporter transmembrane region"/>
    <property type="match status" value="1"/>
</dbReference>
<protein>
    <recommendedName>
        <fullName evidence="8">ABC transporter domain-containing protein</fullName>
    </recommendedName>
</protein>
<dbReference type="InterPro" id="IPR036640">
    <property type="entry name" value="ABC1_TM_sf"/>
</dbReference>
<comment type="subcellular location">
    <subcellularLocation>
        <location evidence="1">Cell membrane</location>
        <topology evidence="1">Multi-pass membrane protein</topology>
    </subcellularLocation>
</comment>
<dbReference type="PANTHER" id="PTHR24221">
    <property type="entry name" value="ATP-BINDING CASSETTE SUB-FAMILY B"/>
    <property type="match status" value="1"/>
</dbReference>
<dbReference type="GO" id="GO:0005886">
    <property type="term" value="C:plasma membrane"/>
    <property type="evidence" value="ECO:0007669"/>
    <property type="project" value="UniProtKB-SubCell"/>
</dbReference>
<evidence type="ECO:0000256" key="4">
    <source>
        <dbReference type="ARBA" id="ARBA00022840"/>
    </source>
</evidence>
<keyword evidence="5 7" id="KW-1133">Transmembrane helix</keyword>
<dbReference type="GO" id="GO:0016887">
    <property type="term" value="F:ATP hydrolysis activity"/>
    <property type="evidence" value="ECO:0007669"/>
    <property type="project" value="InterPro"/>
</dbReference>
<organism evidence="9 10">
    <name type="scientific">Clostridium thermosuccinogenes</name>
    <dbReference type="NCBI Taxonomy" id="84032"/>
    <lineage>
        <taxon>Bacteria</taxon>
        <taxon>Bacillati</taxon>
        <taxon>Bacillota</taxon>
        <taxon>Clostridia</taxon>
        <taxon>Eubacteriales</taxon>
        <taxon>Clostridiaceae</taxon>
        <taxon>Clostridium</taxon>
    </lineage>
</organism>
<dbReference type="PROSITE" id="PS00211">
    <property type="entry name" value="ABC_TRANSPORTER_1"/>
    <property type="match status" value="1"/>
</dbReference>
<evidence type="ECO:0000256" key="3">
    <source>
        <dbReference type="ARBA" id="ARBA00022741"/>
    </source>
</evidence>
<gene>
    <name evidence="9" type="ORF">CDQ84_16080</name>
</gene>
<dbReference type="AlphaFoldDB" id="A0A2K2F8N1"/>
<dbReference type="InterPro" id="IPR003439">
    <property type="entry name" value="ABC_transporter-like_ATP-bd"/>
</dbReference>
<dbReference type="Proteomes" id="UP000236151">
    <property type="component" value="Unassembled WGS sequence"/>
</dbReference>
<keyword evidence="6 7" id="KW-0472">Membrane</keyword>
<feature type="transmembrane region" description="Helical" evidence="7">
    <location>
        <begin position="289"/>
        <end position="314"/>
    </location>
</feature>
<dbReference type="InterPro" id="IPR039421">
    <property type="entry name" value="Type_1_exporter"/>
</dbReference>
<accession>A0A2K2F8N1</accession>
<name>A0A2K2F8N1_9CLOT</name>
<sequence>MKSLCHSSSYMRGRRRHMREKKSMLEALKRSNMIALKSNKKAYILLMIVNIAMCASTFVDLAFAEYITNSAYNLFTGKTDYNAVIFGILAFTFATLIFNSLGLIKQMLNNRLMLDITYHFEGTLNDKLGSIKWEYYENNETFIKIHEVRNHSLKTIKNMVNSIIFYITVVPMAAIYAYYLSQINIFAVIIYFILVIIFNLVIAGKMFSQLGRLWEEIQSYSHRQKYFFNFSGDKITHQEYKFNRLFNYAGDLWEKCYDSEHKIKLKIFGKHEITLQTARLIFNLPYMTMMIFIGFEIVAGIHEIGFLIMANALFNNIINTCLNIQNNITNNRIESVFIKAYEEVMSYENDTITSVLPYRGNVHLNKVTYTYPQARVKALDQLDLCIKEGEKIAIVGHNGSGKTTCTNLLMALTDRYEGNITDGTKPVNLQNSISCILQDFAQYQMTIRENIEAGYVGHEFSDEEIMSILEKVGLKDVVLKLENGIDTQLGQLSKGIELSKGQWQRLAIARLLANPNATIWILDEPTAYLDPISEIEIYDMIYKISGDKTVLFISHRLGFAKRADRIIVFDKGKVAEQGTHDELMQKNGIYAEMYKIQESWYAMPSNPIGCCSAIAGS</sequence>
<dbReference type="Gene3D" id="1.20.1560.10">
    <property type="entry name" value="ABC transporter type 1, transmembrane domain"/>
    <property type="match status" value="1"/>
</dbReference>
<dbReference type="GO" id="GO:0005524">
    <property type="term" value="F:ATP binding"/>
    <property type="evidence" value="ECO:0007669"/>
    <property type="project" value="UniProtKB-KW"/>
</dbReference>
<dbReference type="Pfam" id="PF00005">
    <property type="entry name" value="ABC_tran"/>
    <property type="match status" value="1"/>
</dbReference>
<keyword evidence="3" id="KW-0547">Nucleotide-binding</keyword>
<dbReference type="SMART" id="SM00382">
    <property type="entry name" value="AAA"/>
    <property type="match status" value="1"/>
</dbReference>
<evidence type="ECO:0000259" key="8">
    <source>
        <dbReference type="PROSITE" id="PS50893"/>
    </source>
</evidence>
<dbReference type="InterPro" id="IPR027417">
    <property type="entry name" value="P-loop_NTPase"/>
</dbReference>
<dbReference type="PROSITE" id="PS50893">
    <property type="entry name" value="ABC_TRANSPORTER_2"/>
    <property type="match status" value="1"/>
</dbReference>
<dbReference type="PANTHER" id="PTHR24221:SF654">
    <property type="entry name" value="ATP-BINDING CASSETTE SUB-FAMILY B MEMBER 6"/>
    <property type="match status" value="1"/>
</dbReference>
<evidence type="ECO:0000313" key="10">
    <source>
        <dbReference type="Proteomes" id="UP000236151"/>
    </source>
</evidence>
<evidence type="ECO:0000256" key="6">
    <source>
        <dbReference type="ARBA" id="ARBA00023136"/>
    </source>
</evidence>
<dbReference type="KEGG" id="cthd:CDO33_12070"/>
<dbReference type="GO" id="GO:0034040">
    <property type="term" value="F:ATPase-coupled lipid transmembrane transporter activity"/>
    <property type="evidence" value="ECO:0007669"/>
    <property type="project" value="TreeGrafter"/>
</dbReference>
<dbReference type="EMBL" id="NIOJ01000056">
    <property type="protein sequence ID" value="PNT95962.1"/>
    <property type="molecule type" value="Genomic_DNA"/>
</dbReference>
<feature type="transmembrane region" description="Helical" evidence="7">
    <location>
        <begin position="159"/>
        <end position="179"/>
    </location>
</feature>
<feature type="transmembrane region" description="Helical" evidence="7">
    <location>
        <begin position="185"/>
        <end position="203"/>
    </location>
</feature>
<reference evidence="9 10" key="1">
    <citation type="submission" date="2017-06" db="EMBL/GenBank/DDBJ databases">
        <title>Investigating the central metabolism of Clostridium thermosuccinogenes.</title>
        <authorList>
            <person name="Koendjbiharie J.G."/>
            <person name="van Kranenburg R."/>
        </authorList>
    </citation>
    <scope>NUCLEOTIDE SEQUENCE [LARGE SCALE GENOMIC DNA]</scope>
    <source>
        <strain evidence="9 10">DSM 5806</strain>
    </source>
</reference>
<feature type="transmembrane region" description="Helical" evidence="7">
    <location>
        <begin position="83"/>
        <end position="104"/>
    </location>
</feature>
<evidence type="ECO:0000256" key="5">
    <source>
        <dbReference type="ARBA" id="ARBA00022989"/>
    </source>
</evidence>
<keyword evidence="2 7" id="KW-0812">Transmembrane</keyword>
<proteinExistence type="predicted"/>
<feature type="domain" description="ABC transporter" evidence="8">
    <location>
        <begin position="362"/>
        <end position="596"/>
    </location>
</feature>
<dbReference type="Gene3D" id="3.40.50.300">
    <property type="entry name" value="P-loop containing nucleotide triphosphate hydrolases"/>
    <property type="match status" value="1"/>
</dbReference>
<dbReference type="InterPro" id="IPR003593">
    <property type="entry name" value="AAA+_ATPase"/>
</dbReference>
<evidence type="ECO:0000256" key="7">
    <source>
        <dbReference type="SAM" id="Phobius"/>
    </source>
</evidence>
<dbReference type="SUPFAM" id="SSF52540">
    <property type="entry name" value="P-loop containing nucleoside triphosphate hydrolases"/>
    <property type="match status" value="1"/>
</dbReference>
<evidence type="ECO:0000256" key="1">
    <source>
        <dbReference type="ARBA" id="ARBA00004651"/>
    </source>
</evidence>
<keyword evidence="4" id="KW-0067">ATP-binding</keyword>
<evidence type="ECO:0000313" key="9">
    <source>
        <dbReference type="EMBL" id="PNT95962.1"/>
    </source>
</evidence>